<gene>
    <name evidence="2" type="ORF">CAP_2537</name>
</gene>
<feature type="region of interest" description="Disordered" evidence="1">
    <location>
        <begin position="1"/>
        <end position="22"/>
    </location>
</feature>
<evidence type="ECO:0000256" key="1">
    <source>
        <dbReference type="SAM" id="MobiDB-lite"/>
    </source>
</evidence>
<name>A0A017TJ84_9BACT</name>
<accession>A0A017TJ84</accession>
<evidence type="ECO:0000313" key="2">
    <source>
        <dbReference type="EMBL" id="EYF08676.1"/>
    </source>
</evidence>
<feature type="compositionally biased region" description="Basic and acidic residues" evidence="1">
    <location>
        <begin position="1"/>
        <end position="12"/>
    </location>
</feature>
<keyword evidence="3" id="KW-1185">Reference proteome</keyword>
<protein>
    <submittedName>
        <fullName evidence="2">Uncharacterized protein</fullName>
    </submittedName>
</protein>
<organism evidence="2 3">
    <name type="scientific">Chondromyces apiculatus DSM 436</name>
    <dbReference type="NCBI Taxonomy" id="1192034"/>
    <lineage>
        <taxon>Bacteria</taxon>
        <taxon>Pseudomonadati</taxon>
        <taxon>Myxococcota</taxon>
        <taxon>Polyangia</taxon>
        <taxon>Polyangiales</taxon>
        <taxon>Polyangiaceae</taxon>
        <taxon>Chondromyces</taxon>
    </lineage>
</organism>
<proteinExistence type="predicted"/>
<comment type="caution">
    <text evidence="2">The sequence shown here is derived from an EMBL/GenBank/DDBJ whole genome shotgun (WGS) entry which is preliminary data.</text>
</comment>
<sequence>MREEEGHIEARHNPAPYVDSTDDVLRRQVADLRAQYGQAEDRALALRSRST</sequence>
<evidence type="ECO:0000313" key="3">
    <source>
        <dbReference type="Proteomes" id="UP000019678"/>
    </source>
</evidence>
<dbReference type="EMBL" id="ASRX01000002">
    <property type="protein sequence ID" value="EYF08676.1"/>
    <property type="molecule type" value="Genomic_DNA"/>
</dbReference>
<dbReference type="AlphaFoldDB" id="A0A017TJ84"/>
<dbReference type="Proteomes" id="UP000019678">
    <property type="component" value="Unassembled WGS sequence"/>
</dbReference>
<reference evidence="2 3" key="1">
    <citation type="submission" date="2013-05" db="EMBL/GenBank/DDBJ databases">
        <title>Genome assembly of Chondromyces apiculatus DSM 436.</title>
        <authorList>
            <person name="Sharma G."/>
            <person name="Khatri I."/>
            <person name="Kaur C."/>
            <person name="Mayilraj S."/>
            <person name="Subramanian S."/>
        </authorList>
    </citation>
    <scope>NUCLEOTIDE SEQUENCE [LARGE SCALE GENOMIC DNA]</scope>
    <source>
        <strain evidence="2 3">DSM 436</strain>
    </source>
</reference>